<evidence type="ECO:0000256" key="5">
    <source>
        <dbReference type="SAM" id="Phobius"/>
    </source>
</evidence>
<feature type="transmembrane region" description="Helical" evidence="5">
    <location>
        <begin position="12"/>
        <end position="30"/>
    </location>
</feature>
<dbReference type="InterPro" id="IPR051202">
    <property type="entry name" value="Peptidase_C40"/>
</dbReference>
<dbReference type="STRING" id="228958.SAMN04488007_0255"/>
<evidence type="ECO:0000313" key="7">
    <source>
        <dbReference type="EMBL" id="SHJ41349.1"/>
    </source>
</evidence>
<keyword evidence="2" id="KW-0645">Protease</keyword>
<accession>A0A1M6J3U3</accession>
<keyword evidence="5" id="KW-0472">Membrane</keyword>
<dbReference type="Proteomes" id="UP000184314">
    <property type="component" value="Unassembled WGS sequence"/>
</dbReference>
<keyword evidence="4" id="KW-0788">Thiol protease</keyword>
<dbReference type="InterPro" id="IPR038765">
    <property type="entry name" value="Papain-like_cys_pep_sf"/>
</dbReference>
<name>A0A1M6J3U3_9FLAO</name>
<dbReference type="InterPro" id="IPR000064">
    <property type="entry name" value="NLP_P60_dom"/>
</dbReference>
<evidence type="ECO:0000256" key="3">
    <source>
        <dbReference type="ARBA" id="ARBA00022801"/>
    </source>
</evidence>
<keyword evidence="3 7" id="KW-0378">Hydrolase</keyword>
<reference evidence="8" key="1">
    <citation type="submission" date="2016-11" db="EMBL/GenBank/DDBJ databases">
        <authorList>
            <person name="Varghese N."/>
            <person name="Submissions S."/>
        </authorList>
    </citation>
    <scope>NUCLEOTIDE SEQUENCE [LARGE SCALE GENOMIC DNA]</scope>
    <source>
        <strain evidence="8">DSM 16478</strain>
    </source>
</reference>
<dbReference type="PANTHER" id="PTHR47053:SF1">
    <property type="entry name" value="MUREIN DD-ENDOPEPTIDASE MEPH-RELATED"/>
    <property type="match status" value="1"/>
</dbReference>
<gene>
    <name evidence="7" type="ORF">SAMN04488007_0255</name>
</gene>
<comment type="similarity">
    <text evidence="1">Belongs to the peptidase C40 family.</text>
</comment>
<keyword evidence="8" id="KW-1185">Reference proteome</keyword>
<dbReference type="PANTHER" id="PTHR47053">
    <property type="entry name" value="MUREIN DD-ENDOPEPTIDASE MEPH-RELATED"/>
    <property type="match status" value="1"/>
</dbReference>
<sequence length="199" mass="22096">MELHVLQGTLYFMRILPYFIIICFLASCGVKKTSTSDKERKISVAAANNARTGNVTEPTRTEERRAITSSTHTKADEIINTALSFSGTRYKFGGTTKKGMDCSGLLYISFGEHDVQLPRTSIHMAEEGHRVTVKNVEKGDLLFFKTSRGSKRINHVGMVVGTDNNEITFIHASTSRGVTVSSLRDGFWNQAFVKATRIL</sequence>
<evidence type="ECO:0000256" key="1">
    <source>
        <dbReference type="ARBA" id="ARBA00007074"/>
    </source>
</evidence>
<proteinExistence type="inferred from homology"/>
<dbReference type="PROSITE" id="PS51935">
    <property type="entry name" value="NLPC_P60"/>
    <property type="match status" value="1"/>
</dbReference>
<dbReference type="GO" id="GO:0008234">
    <property type="term" value="F:cysteine-type peptidase activity"/>
    <property type="evidence" value="ECO:0007669"/>
    <property type="project" value="UniProtKB-KW"/>
</dbReference>
<protein>
    <submittedName>
        <fullName evidence="7">Cell wall-associated hydrolase, NlpC family</fullName>
    </submittedName>
</protein>
<keyword evidence="5" id="KW-0812">Transmembrane</keyword>
<dbReference type="SUPFAM" id="SSF54001">
    <property type="entry name" value="Cysteine proteinases"/>
    <property type="match status" value="1"/>
</dbReference>
<evidence type="ECO:0000259" key="6">
    <source>
        <dbReference type="PROSITE" id="PS51935"/>
    </source>
</evidence>
<dbReference type="GO" id="GO:0006508">
    <property type="term" value="P:proteolysis"/>
    <property type="evidence" value="ECO:0007669"/>
    <property type="project" value="UniProtKB-KW"/>
</dbReference>
<feature type="domain" description="NlpC/P60" evidence="6">
    <location>
        <begin position="72"/>
        <end position="199"/>
    </location>
</feature>
<dbReference type="Gene3D" id="3.90.1720.10">
    <property type="entry name" value="endopeptidase domain like (from Nostoc punctiforme)"/>
    <property type="match status" value="1"/>
</dbReference>
<evidence type="ECO:0000313" key="8">
    <source>
        <dbReference type="Proteomes" id="UP000184314"/>
    </source>
</evidence>
<evidence type="ECO:0000256" key="2">
    <source>
        <dbReference type="ARBA" id="ARBA00022670"/>
    </source>
</evidence>
<keyword evidence="5" id="KW-1133">Transmembrane helix</keyword>
<dbReference type="Pfam" id="PF00877">
    <property type="entry name" value="NLPC_P60"/>
    <property type="match status" value="1"/>
</dbReference>
<dbReference type="EMBL" id="FQZX01000001">
    <property type="protein sequence ID" value="SHJ41349.1"/>
    <property type="molecule type" value="Genomic_DNA"/>
</dbReference>
<organism evidence="7 8">
    <name type="scientific">Maribacter aquivivus</name>
    <dbReference type="NCBI Taxonomy" id="228958"/>
    <lineage>
        <taxon>Bacteria</taxon>
        <taxon>Pseudomonadati</taxon>
        <taxon>Bacteroidota</taxon>
        <taxon>Flavobacteriia</taxon>
        <taxon>Flavobacteriales</taxon>
        <taxon>Flavobacteriaceae</taxon>
        <taxon>Maribacter</taxon>
    </lineage>
</organism>
<dbReference type="AlphaFoldDB" id="A0A1M6J3U3"/>
<evidence type="ECO:0000256" key="4">
    <source>
        <dbReference type="ARBA" id="ARBA00022807"/>
    </source>
</evidence>